<dbReference type="PRINTS" id="PR01543">
    <property type="entry name" value="ANATRNSFRASE"/>
</dbReference>
<accession>A0A4Q2KKE3</accession>
<dbReference type="GO" id="GO:0016407">
    <property type="term" value="F:acetyltransferase activity"/>
    <property type="evidence" value="ECO:0007669"/>
    <property type="project" value="InterPro"/>
</dbReference>
<dbReference type="PANTHER" id="PTHR11786">
    <property type="entry name" value="N-HYDROXYARYLAMINE O-ACETYLTRANSFERASE"/>
    <property type="match status" value="1"/>
</dbReference>
<name>A0A4Q2KKE3_9SPHN</name>
<dbReference type="AlphaFoldDB" id="A0A4Q2KKE3"/>
<dbReference type="InterPro" id="IPR038765">
    <property type="entry name" value="Papain-like_cys_pep_sf"/>
</dbReference>
<gene>
    <name evidence="3" type="ORF">ETX26_03005</name>
</gene>
<dbReference type="SUPFAM" id="SSF54001">
    <property type="entry name" value="Cysteine proteinases"/>
    <property type="match status" value="1"/>
</dbReference>
<evidence type="ECO:0000313" key="4">
    <source>
        <dbReference type="Proteomes" id="UP000293623"/>
    </source>
</evidence>
<comment type="caution">
    <text evidence="3">The sequence shown here is derived from an EMBL/GenBank/DDBJ whole genome shotgun (WGS) entry which is preliminary data.</text>
</comment>
<dbReference type="OrthoDB" id="7181050at2"/>
<proteinExistence type="inferred from homology"/>
<dbReference type="Gene3D" id="3.30.2140.10">
    <property type="entry name" value="Arylamine N-acetyltransferase"/>
    <property type="match status" value="1"/>
</dbReference>
<dbReference type="RefSeq" id="WP_129523198.1">
    <property type="nucleotide sequence ID" value="NZ_SDPV01000001.1"/>
</dbReference>
<keyword evidence="4" id="KW-1185">Reference proteome</keyword>
<sequence length="282" mass="31123">MSGAALLEQAGSPKVDLGAYCARIGYAGPLTPTLETLAALQELHPAAIPFEAIDVLLDRGVDLAPAAVDAKLLGARRGGYCYEHNSLFKRVLEAIGFEVEGLIARVNWMAPPDAPLRPPSHMTLRVTLDGAPWMADVGFGSCVPTAPLRLDSFEPRQTGHEAFRFVPVAGELQLEALIDDEWRSSYRITGAPQMDIDYELPNWYTATHPSSHFRHRLIVTRTTPEARHVLAGRRLTVRAPDGTTERRMLTADEIERELAERFTLPVAPEWRPVIERAAATED</sequence>
<dbReference type="EMBL" id="SDPV01000001">
    <property type="protein sequence ID" value="RXZ65718.1"/>
    <property type="molecule type" value="Genomic_DNA"/>
</dbReference>
<dbReference type="PANTHER" id="PTHR11786:SF0">
    <property type="entry name" value="ARYLAMINE N-ACETYLTRANSFERASE 4-RELATED"/>
    <property type="match status" value="1"/>
</dbReference>
<dbReference type="Proteomes" id="UP000293623">
    <property type="component" value="Unassembled WGS sequence"/>
</dbReference>
<dbReference type="Gene3D" id="2.40.128.150">
    <property type="entry name" value="Cysteine proteinases"/>
    <property type="match status" value="1"/>
</dbReference>
<dbReference type="InterPro" id="IPR001447">
    <property type="entry name" value="Arylamine_N-AcTrfase"/>
</dbReference>
<reference evidence="3 4" key="1">
    <citation type="submission" date="2019-01" db="EMBL/GenBank/DDBJ databases">
        <title>Altererythrobacter rhizovicinus sp. nov., isolated from the rhizosphere soil of Haloxylon ammodendron.</title>
        <authorList>
            <person name="Li H.-P."/>
            <person name="Gou J.-Y."/>
            <person name="Yao D."/>
            <person name="Han Q.-Q."/>
            <person name="Shao K.-Z."/>
            <person name="Zhao Q."/>
            <person name="Zhang J.-L."/>
        </authorList>
    </citation>
    <scope>NUCLEOTIDE SEQUENCE [LARGE SCALE GENOMIC DNA]</scope>
    <source>
        <strain evidence="3 4">AY-3R</strain>
    </source>
</reference>
<comment type="similarity">
    <text evidence="1 2">Belongs to the arylamine N-acetyltransferase family.</text>
</comment>
<evidence type="ECO:0000313" key="3">
    <source>
        <dbReference type="EMBL" id="RXZ65718.1"/>
    </source>
</evidence>
<protein>
    <submittedName>
        <fullName evidence="3">Arylamine N-acetyltransferase</fullName>
    </submittedName>
</protein>
<dbReference type="Pfam" id="PF00797">
    <property type="entry name" value="Acetyltransf_2"/>
    <property type="match status" value="1"/>
</dbReference>
<evidence type="ECO:0000256" key="2">
    <source>
        <dbReference type="RuleBase" id="RU003452"/>
    </source>
</evidence>
<evidence type="ECO:0000256" key="1">
    <source>
        <dbReference type="ARBA" id="ARBA00006547"/>
    </source>
</evidence>
<keyword evidence="3" id="KW-0808">Transferase</keyword>
<organism evidence="3 4">
    <name type="scientific">Pelagerythrobacter rhizovicinus</name>
    <dbReference type="NCBI Taxonomy" id="2268576"/>
    <lineage>
        <taxon>Bacteria</taxon>
        <taxon>Pseudomonadati</taxon>
        <taxon>Pseudomonadota</taxon>
        <taxon>Alphaproteobacteria</taxon>
        <taxon>Sphingomonadales</taxon>
        <taxon>Erythrobacteraceae</taxon>
        <taxon>Pelagerythrobacter</taxon>
    </lineage>
</organism>